<dbReference type="GO" id="GO:0001228">
    <property type="term" value="F:DNA-binding transcription activator activity, RNA polymerase II-specific"/>
    <property type="evidence" value="ECO:0007669"/>
    <property type="project" value="TreeGrafter"/>
</dbReference>
<sequence length="588" mass="65865">MINAKKHKEFHDRNLPGSGAVFHNNAGDLHSPMIQWNTNISPTLDVSIQRVPQVLWNGPECFTPLAESQRWLCDNTYFGKADGISRTLMHHDFGYAISDGADQDILTDCIHEQSGSNFDMATSEAQVNKHWPYGDGEKFRYNVTLQAPTACQQKPSQTYSLTVVGSIPPPKKAGLAEYRTFVHVSFEEEDQRSNPDASWRLWKEGRGLKEAYERKGKILAVEYADPSKGDVRNQGPRQIQLEEAFVDGFCITWSVDTTTNVYEAAIPLKFNFLSTDFTRLKGVKGVLVRMRPEGEIKTMEDEPEMCYCVVKLFGDHGAERKLSNDKTHVKKRIEKLNKQIIDRETGADFGRRSRNKSLMNGGQIDIRPQDKASGRGIRATALCRIRTFTPRLLPRPRSFHRPVHLRGNVKDDPNLHPICLSDGSSTSVKDAFLDNQHSTRAITLAPQGAADLSKKANLPSPKVPEVSIGTSQSSSPPANYCSKSVACFYLYFTQSGKQPQGSYYAIYLADRTSLNLKVELAEKLQIDPCLISRLIWVNSKGLKVLVDDDMVQQLPEALIMSADICELLYTEMAPSSAKCSRVEVKLVF</sequence>
<dbReference type="Pfam" id="PF25416">
    <property type="entry name" value="GRHL1_C"/>
    <property type="match status" value="1"/>
</dbReference>
<dbReference type="InterPro" id="IPR057520">
    <property type="entry name" value="GRHL1/CP2_C"/>
</dbReference>
<reference evidence="8" key="2">
    <citation type="journal article" date="2023" name="IMA Fungus">
        <title>Comparative genomic study of the Penicillium genus elucidates a diverse pangenome and 15 lateral gene transfer events.</title>
        <authorList>
            <person name="Petersen C."/>
            <person name="Sorensen T."/>
            <person name="Nielsen M.R."/>
            <person name="Sondergaard T.E."/>
            <person name="Sorensen J.L."/>
            <person name="Fitzpatrick D.A."/>
            <person name="Frisvad J.C."/>
            <person name="Nielsen K.L."/>
        </authorList>
    </citation>
    <scope>NUCLEOTIDE SEQUENCE</scope>
    <source>
        <strain evidence="8">IBT 3081</strain>
    </source>
</reference>
<gene>
    <name evidence="8" type="ORF">N7517_008092</name>
</gene>
<evidence type="ECO:0000256" key="3">
    <source>
        <dbReference type="ARBA" id="ARBA00023125"/>
    </source>
</evidence>
<evidence type="ECO:0000256" key="6">
    <source>
        <dbReference type="SAM" id="MobiDB-lite"/>
    </source>
</evidence>
<evidence type="ECO:0000256" key="1">
    <source>
        <dbReference type="ARBA" id="ARBA00004123"/>
    </source>
</evidence>
<evidence type="ECO:0000313" key="8">
    <source>
        <dbReference type="EMBL" id="KAJ5365206.1"/>
    </source>
</evidence>
<dbReference type="GeneID" id="81465005"/>
<evidence type="ECO:0000256" key="5">
    <source>
        <dbReference type="ARBA" id="ARBA00023242"/>
    </source>
</evidence>
<dbReference type="RefSeq" id="XP_056576673.1">
    <property type="nucleotide sequence ID" value="XM_056725822.1"/>
</dbReference>
<protein>
    <recommendedName>
        <fullName evidence="7">Grh/CP2 DB domain-containing protein</fullName>
    </recommendedName>
</protein>
<comment type="subcellular location">
    <subcellularLocation>
        <location evidence="1">Nucleus</location>
    </subcellularLocation>
</comment>
<keyword evidence="4" id="KW-0804">Transcription</keyword>
<dbReference type="InterPro" id="IPR007604">
    <property type="entry name" value="CP2"/>
</dbReference>
<keyword evidence="3" id="KW-0238">DNA-binding</keyword>
<dbReference type="GO" id="GO:0000978">
    <property type="term" value="F:RNA polymerase II cis-regulatory region sequence-specific DNA binding"/>
    <property type="evidence" value="ECO:0007669"/>
    <property type="project" value="TreeGrafter"/>
</dbReference>
<dbReference type="AlphaFoldDB" id="A0A9W9RRT5"/>
<keyword evidence="2" id="KW-0805">Transcription regulation</keyword>
<feature type="region of interest" description="Disordered" evidence="6">
    <location>
        <begin position="351"/>
        <end position="371"/>
    </location>
</feature>
<name>A0A9W9RRT5_9EURO</name>
<dbReference type="InterPro" id="IPR040167">
    <property type="entry name" value="TF_CP2-like"/>
</dbReference>
<dbReference type="GO" id="GO:0005634">
    <property type="term" value="C:nucleus"/>
    <property type="evidence" value="ECO:0007669"/>
    <property type="project" value="UniProtKB-SubCell"/>
</dbReference>
<keyword evidence="9" id="KW-1185">Reference proteome</keyword>
<dbReference type="PANTHER" id="PTHR11037">
    <property type="entry name" value="TRANSCRIPTION FACTOR CP2"/>
    <property type="match status" value="1"/>
</dbReference>
<dbReference type="OrthoDB" id="7680836at2759"/>
<dbReference type="PROSITE" id="PS51968">
    <property type="entry name" value="GRH_CP2_DB"/>
    <property type="match status" value="1"/>
</dbReference>
<evidence type="ECO:0000259" key="7">
    <source>
        <dbReference type="PROSITE" id="PS51968"/>
    </source>
</evidence>
<evidence type="ECO:0000313" key="9">
    <source>
        <dbReference type="Proteomes" id="UP001147752"/>
    </source>
</evidence>
<keyword evidence="5" id="KW-0539">Nucleus</keyword>
<dbReference type="PANTHER" id="PTHR11037:SF20">
    <property type="entry name" value="PROTEIN GRAINYHEAD"/>
    <property type="match status" value="1"/>
</dbReference>
<dbReference type="Pfam" id="PF04516">
    <property type="entry name" value="CP2"/>
    <property type="match status" value="1"/>
</dbReference>
<feature type="domain" description="Grh/CP2 DB" evidence="7">
    <location>
        <begin position="137"/>
        <end position="374"/>
    </location>
</feature>
<evidence type="ECO:0000256" key="4">
    <source>
        <dbReference type="ARBA" id="ARBA00023163"/>
    </source>
</evidence>
<accession>A0A9W9RRT5</accession>
<organism evidence="8 9">
    <name type="scientific">Penicillium concentricum</name>
    <dbReference type="NCBI Taxonomy" id="293559"/>
    <lineage>
        <taxon>Eukaryota</taxon>
        <taxon>Fungi</taxon>
        <taxon>Dikarya</taxon>
        <taxon>Ascomycota</taxon>
        <taxon>Pezizomycotina</taxon>
        <taxon>Eurotiomycetes</taxon>
        <taxon>Eurotiomycetidae</taxon>
        <taxon>Eurotiales</taxon>
        <taxon>Aspergillaceae</taxon>
        <taxon>Penicillium</taxon>
    </lineage>
</organism>
<dbReference type="Proteomes" id="UP001147752">
    <property type="component" value="Unassembled WGS sequence"/>
</dbReference>
<dbReference type="EMBL" id="JAPZBT010000003">
    <property type="protein sequence ID" value="KAJ5365206.1"/>
    <property type="molecule type" value="Genomic_DNA"/>
</dbReference>
<reference evidence="8" key="1">
    <citation type="submission" date="2022-12" db="EMBL/GenBank/DDBJ databases">
        <authorList>
            <person name="Petersen C."/>
        </authorList>
    </citation>
    <scope>NUCLEOTIDE SEQUENCE</scope>
    <source>
        <strain evidence="8">IBT 3081</strain>
    </source>
</reference>
<evidence type="ECO:0000256" key="2">
    <source>
        <dbReference type="ARBA" id="ARBA00023015"/>
    </source>
</evidence>
<comment type="caution">
    <text evidence="8">The sequence shown here is derived from an EMBL/GenBank/DDBJ whole genome shotgun (WGS) entry which is preliminary data.</text>
</comment>
<proteinExistence type="predicted"/>